<dbReference type="EMBL" id="JAGTJS010000010">
    <property type="protein sequence ID" value="KAH7254616.1"/>
    <property type="molecule type" value="Genomic_DNA"/>
</dbReference>
<reference evidence="2" key="1">
    <citation type="journal article" date="2021" name="Nat. Commun.">
        <title>Genetic determinants of endophytism in the Arabidopsis root mycobiome.</title>
        <authorList>
            <person name="Mesny F."/>
            <person name="Miyauchi S."/>
            <person name="Thiergart T."/>
            <person name="Pickel B."/>
            <person name="Atanasova L."/>
            <person name="Karlsson M."/>
            <person name="Huettel B."/>
            <person name="Barry K.W."/>
            <person name="Haridas S."/>
            <person name="Chen C."/>
            <person name="Bauer D."/>
            <person name="Andreopoulos W."/>
            <person name="Pangilinan J."/>
            <person name="LaButti K."/>
            <person name="Riley R."/>
            <person name="Lipzen A."/>
            <person name="Clum A."/>
            <person name="Drula E."/>
            <person name="Henrissat B."/>
            <person name="Kohler A."/>
            <person name="Grigoriev I.V."/>
            <person name="Martin F.M."/>
            <person name="Hacquard S."/>
        </authorList>
    </citation>
    <scope>NUCLEOTIDE SEQUENCE</scope>
    <source>
        <strain evidence="2">FSSC 5 MPI-SDFR-AT-0091</strain>
    </source>
</reference>
<protein>
    <submittedName>
        <fullName evidence="2">Zinc-regulated transporter 2</fullName>
    </submittedName>
</protein>
<organism evidence="2 3">
    <name type="scientific">Fusarium solani</name>
    <name type="common">Filamentous fungus</name>
    <dbReference type="NCBI Taxonomy" id="169388"/>
    <lineage>
        <taxon>Eukaryota</taxon>
        <taxon>Fungi</taxon>
        <taxon>Dikarya</taxon>
        <taxon>Ascomycota</taxon>
        <taxon>Pezizomycotina</taxon>
        <taxon>Sordariomycetes</taxon>
        <taxon>Hypocreomycetidae</taxon>
        <taxon>Hypocreales</taxon>
        <taxon>Nectriaceae</taxon>
        <taxon>Fusarium</taxon>
        <taxon>Fusarium solani species complex</taxon>
    </lineage>
</organism>
<evidence type="ECO:0000313" key="3">
    <source>
        <dbReference type="Proteomes" id="UP000736672"/>
    </source>
</evidence>
<gene>
    <name evidence="2" type="ORF">B0J15DRAFT_512837</name>
</gene>
<feature type="transmembrane region" description="Helical" evidence="1">
    <location>
        <begin position="213"/>
        <end position="235"/>
    </location>
</feature>
<feature type="transmembrane region" description="Helical" evidence="1">
    <location>
        <begin position="6"/>
        <end position="25"/>
    </location>
</feature>
<dbReference type="AlphaFoldDB" id="A0A9P9HC97"/>
<keyword evidence="1" id="KW-0812">Transmembrane</keyword>
<proteinExistence type="predicted"/>
<keyword evidence="3" id="KW-1185">Reference proteome</keyword>
<feature type="transmembrane region" description="Helical" evidence="1">
    <location>
        <begin position="154"/>
        <end position="177"/>
    </location>
</feature>
<feature type="transmembrane region" description="Helical" evidence="1">
    <location>
        <begin position="104"/>
        <end position="131"/>
    </location>
</feature>
<dbReference type="Proteomes" id="UP000736672">
    <property type="component" value="Unassembled WGS sequence"/>
</dbReference>
<keyword evidence="1" id="KW-1133">Transmembrane helix</keyword>
<sequence length="236" mass="26023">MGLRISAIFVIFFRSFMGCLVPLFLSEQTRFQAPKVVFFVIRYFGSGLCVSHHRSSGIGQDRDFHSGGGRDLAMDLMKRRYQENEAELSTIESRNLDADKPNGLAAHLSALFILEFGIIFHSILMGITLAVSGEELTVLYVVLVFHRTFEGKEWLLYFLSAIYALSTLIAIAAGLGVRNSITPGTHSSLVVMELIGLIAYEFFTGSASKGQSVMRFMAFGYMCAGAGIMALLGYWA</sequence>
<evidence type="ECO:0000313" key="2">
    <source>
        <dbReference type="EMBL" id="KAH7254616.1"/>
    </source>
</evidence>
<feature type="transmembrane region" description="Helical" evidence="1">
    <location>
        <begin position="189"/>
        <end position="207"/>
    </location>
</feature>
<accession>A0A9P9HC97</accession>
<dbReference type="OrthoDB" id="448280at2759"/>
<keyword evidence="1" id="KW-0472">Membrane</keyword>
<comment type="caution">
    <text evidence="2">The sequence shown here is derived from an EMBL/GenBank/DDBJ whole genome shotgun (WGS) entry which is preliminary data.</text>
</comment>
<name>A0A9P9HC97_FUSSL</name>
<evidence type="ECO:0000256" key="1">
    <source>
        <dbReference type="SAM" id="Phobius"/>
    </source>
</evidence>